<keyword evidence="1" id="KW-1277">Toxin-antitoxin system</keyword>
<evidence type="ECO:0000256" key="3">
    <source>
        <dbReference type="ARBA" id="ARBA00022759"/>
    </source>
</evidence>
<evidence type="ECO:0000256" key="1">
    <source>
        <dbReference type="ARBA" id="ARBA00022649"/>
    </source>
</evidence>
<keyword evidence="6" id="KW-0346">Stress response</keyword>
<dbReference type="InterPro" id="IPR012933">
    <property type="entry name" value="HicA_mRNA_interferase"/>
</dbReference>
<sequence>MKDKELLKLLQKEGWRVDRIKGSHHIMIRENKTLSLPIHGKDVPTGLLNKLLRDAGLK</sequence>
<dbReference type="EMBL" id="BK014873">
    <property type="protein sequence ID" value="DAD79793.1"/>
    <property type="molecule type" value="Genomic_DNA"/>
</dbReference>
<keyword evidence="2" id="KW-0540">Nuclease</keyword>
<dbReference type="Pfam" id="PF07927">
    <property type="entry name" value="HicA_toxin"/>
    <property type="match status" value="1"/>
</dbReference>
<accession>A0A8S5MBR4</accession>
<evidence type="ECO:0000256" key="2">
    <source>
        <dbReference type="ARBA" id="ARBA00022722"/>
    </source>
</evidence>
<evidence type="ECO:0000256" key="5">
    <source>
        <dbReference type="ARBA" id="ARBA00022884"/>
    </source>
</evidence>
<dbReference type="GO" id="GO:0004519">
    <property type="term" value="F:endonuclease activity"/>
    <property type="evidence" value="ECO:0007669"/>
    <property type="project" value="UniProtKB-KW"/>
</dbReference>
<keyword evidence="5" id="KW-0694">RNA-binding</keyword>
<proteinExistence type="predicted"/>
<reference evidence="7" key="1">
    <citation type="journal article" date="2021" name="Proc. Natl. Acad. Sci. U.S.A.">
        <title>A Catalog of Tens of Thousands of Viruses from Human Metagenomes Reveals Hidden Associations with Chronic Diseases.</title>
        <authorList>
            <person name="Tisza M.J."/>
            <person name="Buck C.B."/>
        </authorList>
    </citation>
    <scope>NUCLEOTIDE SEQUENCE</scope>
    <source>
        <strain evidence="7">Ctj9o3</strain>
    </source>
</reference>
<dbReference type="InterPro" id="IPR038570">
    <property type="entry name" value="HicA_sf"/>
</dbReference>
<name>A0A8S5MBR4_9CAUD</name>
<dbReference type="GO" id="GO:0003729">
    <property type="term" value="F:mRNA binding"/>
    <property type="evidence" value="ECO:0007669"/>
    <property type="project" value="InterPro"/>
</dbReference>
<protein>
    <submittedName>
        <fullName evidence="7">Toxin</fullName>
    </submittedName>
</protein>
<dbReference type="Gene3D" id="3.30.920.30">
    <property type="entry name" value="Hypothetical protein"/>
    <property type="match status" value="1"/>
</dbReference>
<dbReference type="GO" id="GO:0016787">
    <property type="term" value="F:hydrolase activity"/>
    <property type="evidence" value="ECO:0007669"/>
    <property type="project" value="UniProtKB-KW"/>
</dbReference>
<evidence type="ECO:0000313" key="7">
    <source>
        <dbReference type="EMBL" id="DAD79793.1"/>
    </source>
</evidence>
<evidence type="ECO:0000256" key="4">
    <source>
        <dbReference type="ARBA" id="ARBA00022801"/>
    </source>
</evidence>
<evidence type="ECO:0000256" key="6">
    <source>
        <dbReference type="ARBA" id="ARBA00023016"/>
    </source>
</evidence>
<dbReference type="SUPFAM" id="SSF54786">
    <property type="entry name" value="YcfA/nrd intein domain"/>
    <property type="match status" value="1"/>
</dbReference>
<keyword evidence="3" id="KW-0255">Endonuclease</keyword>
<keyword evidence="4" id="KW-0378">Hydrolase</keyword>
<organism evidence="7">
    <name type="scientific">Myoviridae sp. ctj9o3</name>
    <dbReference type="NCBI Taxonomy" id="2826688"/>
    <lineage>
        <taxon>Viruses</taxon>
        <taxon>Duplodnaviria</taxon>
        <taxon>Heunggongvirae</taxon>
        <taxon>Uroviricota</taxon>
        <taxon>Caudoviricetes</taxon>
    </lineage>
</organism>